<evidence type="ECO:0000313" key="1">
    <source>
        <dbReference type="EMBL" id="RKD90352.1"/>
    </source>
</evidence>
<dbReference type="EMBL" id="RAPN01000001">
    <property type="protein sequence ID" value="RKD90352.1"/>
    <property type="molecule type" value="Genomic_DNA"/>
</dbReference>
<evidence type="ECO:0000313" key="2">
    <source>
        <dbReference type="Proteomes" id="UP000283387"/>
    </source>
</evidence>
<dbReference type="Proteomes" id="UP000283387">
    <property type="component" value="Unassembled WGS sequence"/>
</dbReference>
<dbReference type="InterPro" id="IPR024492">
    <property type="entry name" value="DUF2764"/>
</dbReference>
<keyword evidence="2" id="KW-1185">Reference proteome</keyword>
<dbReference type="OrthoDB" id="1425639at2"/>
<gene>
    <name evidence="1" type="ORF">BC643_0689</name>
</gene>
<proteinExistence type="predicted"/>
<protein>
    <submittedName>
        <fullName evidence="1">Uncharacterized protein DUF2764</fullName>
    </submittedName>
</protein>
<organism evidence="1 2">
    <name type="scientific">Mangrovibacterium diazotrophicum</name>
    <dbReference type="NCBI Taxonomy" id="1261403"/>
    <lineage>
        <taxon>Bacteria</taxon>
        <taxon>Pseudomonadati</taxon>
        <taxon>Bacteroidota</taxon>
        <taxon>Bacteroidia</taxon>
        <taxon>Marinilabiliales</taxon>
        <taxon>Prolixibacteraceae</taxon>
        <taxon>Mangrovibacterium</taxon>
    </lineage>
</organism>
<sequence length="165" mass="19117">MSNMVYLLCSLPSLNFAQVPPISLDEFYQDSEKQLSKKDFGMLETVDLRKMDSDEHGKLKHFAQLYQDLLGDMTELRTAKTEKRPVRLAHLPKTLADGNPLEREKQIMRWQWDRLDDLEAGKTFSLVNVLVYKLKLQILDRLQSMEAESGKQVFESVINDAKRKG</sequence>
<comment type="caution">
    <text evidence="1">The sequence shown here is derived from an EMBL/GenBank/DDBJ whole genome shotgun (WGS) entry which is preliminary data.</text>
</comment>
<name>A0A419W4I4_9BACT</name>
<accession>A0A419W4I4</accession>
<dbReference type="Pfam" id="PF10962">
    <property type="entry name" value="DUF2764"/>
    <property type="match status" value="1"/>
</dbReference>
<reference evidence="1 2" key="1">
    <citation type="submission" date="2018-09" db="EMBL/GenBank/DDBJ databases">
        <title>Genomic Encyclopedia of Archaeal and Bacterial Type Strains, Phase II (KMG-II): from individual species to whole genera.</title>
        <authorList>
            <person name="Goeker M."/>
        </authorList>
    </citation>
    <scope>NUCLEOTIDE SEQUENCE [LARGE SCALE GENOMIC DNA]</scope>
    <source>
        <strain evidence="1 2">DSM 27148</strain>
    </source>
</reference>
<dbReference type="AlphaFoldDB" id="A0A419W4I4"/>